<evidence type="ECO:0000313" key="6">
    <source>
        <dbReference type="Proteomes" id="UP001595699"/>
    </source>
</evidence>
<feature type="signal peptide" evidence="3">
    <location>
        <begin position="1"/>
        <end position="28"/>
    </location>
</feature>
<proteinExistence type="predicted"/>
<dbReference type="InterPro" id="IPR016047">
    <property type="entry name" value="M23ase_b-sheet_dom"/>
</dbReference>
<accession>A0ABV7YI27</accession>
<organism evidence="5 6">
    <name type="scientific">Tenggerimyces flavus</name>
    <dbReference type="NCBI Taxonomy" id="1708749"/>
    <lineage>
        <taxon>Bacteria</taxon>
        <taxon>Bacillati</taxon>
        <taxon>Actinomycetota</taxon>
        <taxon>Actinomycetes</taxon>
        <taxon>Propionibacteriales</taxon>
        <taxon>Nocardioidaceae</taxon>
        <taxon>Tenggerimyces</taxon>
    </lineage>
</organism>
<feature type="region of interest" description="Disordered" evidence="2">
    <location>
        <begin position="220"/>
        <end position="245"/>
    </location>
</feature>
<dbReference type="Pfam" id="PF01551">
    <property type="entry name" value="Peptidase_M23"/>
    <property type="match status" value="1"/>
</dbReference>
<dbReference type="Gene3D" id="2.70.70.10">
    <property type="entry name" value="Glucose Permease (Domain IIA)"/>
    <property type="match status" value="1"/>
</dbReference>
<dbReference type="InterPro" id="IPR011055">
    <property type="entry name" value="Dup_hybrid_motif"/>
</dbReference>
<feature type="compositionally biased region" description="Pro residues" evidence="2">
    <location>
        <begin position="225"/>
        <end position="235"/>
    </location>
</feature>
<name>A0ABV7YI27_9ACTN</name>
<dbReference type="EMBL" id="JBHRZH010000020">
    <property type="protein sequence ID" value="MFC3763733.1"/>
    <property type="molecule type" value="Genomic_DNA"/>
</dbReference>
<comment type="caution">
    <text evidence="5">The sequence shown here is derived from an EMBL/GenBank/DDBJ whole genome shotgun (WGS) entry which is preliminary data.</text>
</comment>
<dbReference type="RefSeq" id="WP_205118606.1">
    <property type="nucleotide sequence ID" value="NZ_JAFBCM010000001.1"/>
</dbReference>
<keyword evidence="1 3" id="KW-0732">Signal</keyword>
<gene>
    <name evidence="5" type="ORF">ACFOUW_23040</name>
</gene>
<keyword evidence="5" id="KW-0378">Hydrolase</keyword>
<evidence type="ECO:0000313" key="5">
    <source>
        <dbReference type="EMBL" id="MFC3763733.1"/>
    </source>
</evidence>
<evidence type="ECO:0000256" key="3">
    <source>
        <dbReference type="SAM" id="SignalP"/>
    </source>
</evidence>
<dbReference type="PANTHER" id="PTHR21666">
    <property type="entry name" value="PEPTIDASE-RELATED"/>
    <property type="match status" value="1"/>
</dbReference>
<reference evidence="6" key="1">
    <citation type="journal article" date="2019" name="Int. J. Syst. Evol. Microbiol.">
        <title>The Global Catalogue of Microorganisms (GCM) 10K type strain sequencing project: providing services to taxonomists for standard genome sequencing and annotation.</title>
        <authorList>
            <consortium name="The Broad Institute Genomics Platform"/>
            <consortium name="The Broad Institute Genome Sequencing Center for Infectious Disease"/>
            <person name="Wu L."/>
            <person name="Ma J."/>
        </authorList>
    </citation>
    <scope>NUCLEOTIDE SEQUENCE [LARGE SCALE GENOMIC DNA]</scope>
    <source>
        <strain evidence="6">CGMCC 4.7241</strain>
    </source>
</reference>
<dbReference type="CDD" id="cd12797">
    <property type="entry name" value="M23_peptidase"/>
    <property type="match status" value="1"/>
</dbReference>
<feature type="chain" id="PRO_5045416553" evidence="3">
    <location>
        <begin position="29"/>
        <end position="255"/>
    </location>
</feature>
<evidence type="ECO:0000259" key="4">
    <source>
        <dbReference type="Pfam" id="PF01551"/>
    </source>
</evidence>
<evidence type="ECO:0000256" key="1">
    <source>
        <dbReference type="ARBA" id="ARBA00022729"/>
    </source>
</evidence>
<protein>
    <submittedName>
        <fullName evidence="5">Murein hydrolase activator EnvC family protein</fullName>
    </submittedName>
</protein>
<sequence>MTNPSTRLALVVLALLGWWCLCTGPASAGATAWQWPLSPRPEVLRGFHPPPVPWGAGHRGVDLAASAGQTVRSAGAGQVSYAGVLAGRGVVVVRHGELRSTYEPVASSVTVGTRVAAGAALGTVEAAGHCTGRTCLHWGLKRGAEYLDPLALVGLGPPRLLPLDSSSVSAASSPSPSVAAPAGPQRAGVAALADALGPFAAPAAGAVAGAVVAGVMLRRALPPTGGSPPPPPRTPAAPGAVINLDEVRRRLRRSA</sequence>
<dbReference type="Proteomes" id="UP001595699">
    <property type="component" value="Unassembled WGS sequence"/>
</dbReference>
<evidence type="ECO:0000256" key="2">
    <source>
        <dbReference type="SAM" id="MobiDB-lite"/>
    </source>
</evidence>
<dbReference type="SUPFAM" id="SSF51261">
    <property type="entry name" value="Duplicated hybrid motif"/>
    <property type="match status" value="1"/>
</dbReference>
<dbReference type="InterPro" id="IPR050570">
    <property type="entry name" value="Cell_wall_metabolism_enzyme"/>
</dbReference>
<dbReference type="PANTHER" id="PTHR21666:SF289">
    <property type="entry name" value="L-ALA--D-GLU ENDOPEPTIDASE"/>
    <property type="match status" value="1"/>
</dbReference>
<feature type="domain" description="M23ase beta-sheet core" evidence="4">
    <location>
        <begin position="57"/>
        <end position="149"/>
    </location>
</feature>
<keyword evidence="6" id="KW-1185">Reference proteome</keyword>
<dbReference type="GO" id="GO:0016787">
    <property type="term" value="F:hydrolase activity"/>
    <property type="evidence" value="ECO:0007669"/>
    <property type="project" value="UniProtKB-KW"/>
</dbReference>